<proteinExistence type="predicted"/>
<accession>A0A6G4A6C2</accession>
<evidence type="ECO:0000313" key="1">
    <source>
        <dbReference type="EMBL" id="NEW09922.1"/>
    </source>
</evidence>
<organism evidence="1">
    <name type="scientific">Paenibacillus sp. SYP-B3998</name>
    <dbReference type="NCBI Taxonomy" id="2678564"/>
    <lineage>
        <taxon>Bacteria</taxon>
        <taxon>Bacillati</taxon>
        <taxon>Bacillota</taxon>
        <taxon>Bacilli</taxon>
        <taxon>Bacillales</taxon>
        <taxon>Paenibacillaceae</taxon>
        <taxon>Paenibacillus</taxon>
    </lineage>
</organism>
<dbReference type="EMBL" id="JAAIKC010000030">
    <property type="protein sequence ID" value="NEW09922.1"/>
    <property type="molecule type" value="Genomic_DNA"/>
</dbReference>
<dbReference type="AlphaFoldDB" id="A0A6G4A6C2"/>
<gene>
    <name evidence="1" type="ORF">GK047_28985</name>
</gene>
<name>A0A6G4A6C2_9BACL</name>
<dbReference type="RefSeq" id="WP_163954221.1">
    <property type="nucleotide sequence ID" value="NZ_JAAIKC010000030.1"/>
</dbReference>
<sequence>MRTWKGTRYSNEKHQRQAAGYSRVYDKKRQLMKRYGKVTQGELTRFDIVYVPDEKIPLEAMVQFPPKFNRLYLCTHLTHPEHLKPKQLERGYGLMSGELRTATKGCVGLLPKVDCEGNGKAAYIEL</sequence>
<reference evidence="1" key="1">
    <citation type="submission" date="2020-02" db="EMBL/GenBank/DDBJ databases">
        <authorList>
            <person name="Shen X.-R."/>
            <person name="Zhang Y.-X."/>
        </authorList>
    </citation>
    <scope>NUCLEOTIDE SEQUENCE</scope>
    <source>
        <strain evidence="1">SYP-B3998</strain>
    </source>
</reference>
<comment type="caution">
    <text evidence="1">The sequence shown here is derived from an EMBL/GenBank/DDBJ whole genome shotgun (WGS) entry which is preliminary data.</text>
</comment>
<protein>
    <submittedName>
        <fullName evidence="1">Uncharacterized protein</fullName>
    </submittedName>
</protein>